<accession>A0A4P6YWW2</accession>
<sequence>MKKMNFNSLIKSFGVPLKVYAPMTDGGGHYDDAGRWIKDDVATLTPISVNEPFLPMKADEQAPTQSGMIYSSEYKWYSTLVCAIGTRVVHNGHVYEVKSSVPYTDYSNVTKYFVARASTFDETRWNGE</sequence>
<evidence type="ECO:0000313" key="1">
    <source>
        <dbReference type="EMBL" id="QBO37277.1"/>
    </source>
</evidence>
<gene>
    <name evidence="1" type="ORF">EQG49_12810</name>
</gene>
<proteinExistence type="predicted"/>
<dbReference type="RefSeq" id="WP_133364354.1">
    <property type="nucleotide sequence ID" value="NZ_CP037940.1"/>
</dbReference>
<organism evidence="1 2">
    <name type="scientific">Periweissella cryptocerci</name>
    <dbReference type="NCBI Taxonomy" id="2506420"/>
    <lineage>
        <taxon>Bacteria</taxon>
        <taxon>Bacillati</taxon>
        <taxon>Bacillota</taxon>
        <taxon>Bacilli</taxon>
        <taxon>Lactobacillales</taxon>
        <taxon>Lactobacillaceae</taxon>
        <taxon>Periweissella</taxon>
    </lineage>
</organism>
<evidence type="ECO:0000313" key="2">
    <source>
        <dbReference type="Proteomes" id="UP000292886"/>
    </source>
</evidence>
<dbReference type="KEGG" id="wei:EQG49_12810"/>
<dbReference type="Proteomes" id="UP000292886">
    <property type="component" value="Chromosome"/>
</dbReference>
<reference evidence="2" key="1">
    <citation type="submission" date="2019-03" db="EMBL/GenBank/DDBJ databases">
        <title>Weissella sp. 26KH-42 Genome sequencing.</title>
        <authorList>
            <person name="Heo J."/>
            <person name="Kim S.-J."/>
            <person name="Kim J.-S."/>
            <person name="Hong S.-B."/>
            <person name="Kwon S.-W."/>
        </authorList>
    </citation>
    <scope>NUCLEOTIDE SEQUENCE [LARGE SCALE GENOMIC DNA]</scope>
    <source>
        <strain evidence="2">26KH-42</strain>
    </source>
</reference>
<name>A0A4P6YWW2_9LACO</name>
<dbReference type="EMBL" id="CP037940">
    <property type="protein sequence ID" value="QBO37277.1"/>
    <property type="molecule type" value="Genomic_DNA"/>
</dbReference>
<keyword evidence="2" id="KW-1185">Reference proteome</keyword>
<protein>
    <submittedName>
        <fullName evidence="1">Uncharacterized protein</fullName>
    </submittedName>
</protein>
<dbReference type="AlphaFoldDB" id="A0A4P6YWW2"/>